<feature type="domain" description="Amidase" evidence="2">
    <location>
        <begin position="30"/>
        <end position="243"/>
    </location>
</feature>
<comment type="caution">
    <text evidence="3">The sequence shown here is derived from an EMBL/GenBank/DDBJ whole genome shotgun (WGS) entry which is preliminary data.</text>
</comment>
<dbReference type="GeneID" id="92006833"/>
<evidence type="ECO:0000313" key="3">
    <source>
        <dbReference type="EMBL" id="KAL0263766.1"/>
    </source>
</evidence>
<feature type="region of interest" description="Disordered" evidence="1">
    <location>
        <begin position="572"/>
        <end position="600"/>
    </location>
</feature>
<dbReference type="EMBL" id="JAJVCZ030000002">
    <property type="protein sequence ID" value="KAL0263766.1"/>
    <property type="molecule type" value="Genomic_DNA"/>
</dbReference>
<evidence type="ECO:0000256" key="1">
    <source>
        <dbReference type="SAM" id="MobiDB-lite"/>
    </source>
</evidence>
<organism evidence="3 4">
    <name type="scientific">Diplodia seriata</name>
    <dbReference type="NCBI Taxonomy" id="420778"/>
    <lineage>
        <taxon>Eukaryota</taxon>
        <taxon>Fungi</taxon>
        <taxon>Dikarya</taxon>
        <taxon>Ascomycota</taxon>
        <taxon>Pezizomycotina</taxon>
        <taxon>Dothideomycetes</taxon>
        <taxon>Dothideomycetes incertae sedis</taxon>
        <taxon>Botryosphaeriales</taxon>
        <taxon>Botryosphaeriaceae</taxon>
        <taxon>Diplodia</taxon>
    </lineage>
</organism>
<evidence type="ECO:0000313" key="4">
    <source>
        <dbReference type="Proteomes" id="UP001430584"/>
    </source>
</evidence>
<dbReference type="Pfam" id="PF01425">
    <property type="entry name" value="Amidase"/>
    <property type="match status" value="1"/>
</dbReference>
<dbReference type="PANTHER" id="PTHR42678:SF11">
    <property type="entry name" value="AMIDASE FAMILY PROTEIN"/>
    <property type="match status" value="1"/>
</dbReference>
<dbReference type="PANTHER" id="PTHR42678">
    <property type="entry name" value="AMIDASE"/>
    <property type="match status" value="1"/>
</dbReference>
<reference evidence="3 4" key="1">
    <citation type="submission" date="2024-02" db="EMBL/GenBank/DDBJ databases">
        <title>De novo assembly and annotation of 12 fungi associated with fruit tree decline syndrome in Ontario, Canada.</title>
        <authorList>
            <person name="Sulman M."/>
            <person name="Ellouze W."/>
            <person name="Ilyukhin E."/>
        </authorList>
    </citation>
    <scope>NUCLEOTIDE SEQUENCE [LARGE SCALE GENOMIC DNA]</scope>
    <source>
        <strain evidence="3 4">FDS-637</strain>
    </source>
</reference>
<accession>A0ABR3CVK5</accession>
<dbReference type="Gene3D" id="3.90.1300.10">
    <property type="entry name" value="Amidase signature (AS) domain"/>
    <property type="match status" value="1"/>
</dbReference>
<dbReference type="NCBIfam" id="NF005127">
    <property type="entry name" value="PRK06565.1"/>
    <property type="match status" value="1"/>
</dbReference>
<name>A0ABR3CVK5_9PEZI</name>
<dbReference type="InterPro" id="IPR023631">
    <property type="entry name" value="Amidase_dom"/>
</dbReference>
<keyword evidence="4" id="KW-1185">Reference proteome</keyword>
<gene>
    <name evidence="3" type="primary">DCR2</name>
    <name evidence="3" type="ORF">SLS55_002748</name>
</gene>
<evidence type="ECO:0000259" key="2">
    <source>
        <dbReference type="Pfam" id="PF01425"/>
    </source>
</evidence>
<protein>
    <submittedName>
        <fullName evidence="3">Phosphatase dcr2</fullName>
    </submittedName>
</protein>
<sequence length="708" mass="75435">MAFNLVEASIADLRHALDTGAISSVELCTRYLLRISTYDCRGPQLNSIPLLNPDVLRDAAAADARLAACRAAGQPSAPLEGIPFTVKDSYCVRGLPCASGSPAFTSLTASRDARTVTQLRDHAGAVLVGKTNMPAMAAGGMHRGAYGRAESPYNASYLAAAFASGSSNGSGASTAASLAAFGMAEETVSSGRAPASNNGVVAYTASRGVLAAGGNWPLYPTCDVVVPHARCVGDLLALLDLLVPCEDGDGGEDGGDAGDFWREQPWIRLPSPSTIRPSTGSFTTLAAEDPNAILRGKRIAIPRMYIGHADADGRAVALRPSIAALFAGARRTLAERLGAELVETDFPVVANYEALQDLPPSAGGTVANVPGLPEGWMAAERGPLLALAWDAFLKRNGGVESGMADFETTVDAARVFPMEEGGPQTRYANPLNAIRWAELPRRLRECRDAGVERVVDYPGMEQAVRALEAARKRDLEEWMDEVDVDLVCFPANGDVGRADADTVDESAREAWRNGVMYSNGNRVLRHLGVPTVSVAMGVMEDTGMPCNLTFAGKAYEDQKLLSAAWAFEKAHGGRVAPPRTPPLKSDTVEPGQAPKSKARGTVRELRAMKSEQKENGSFTLKISGRIEKEGQETPPLRVFVDGEDMSERVSIRDDGVWQCVVEREAPPKLWHPEYLKEAGVERVLLEKTLVIAVAGGWGLENGDVLVVE</sequence>
<dbReference type="Proteomes" id="UP001430584">
    <property type="component" value="Unassembled WGS sequence"/>
</dbReference>
<dbReference type="SUPFAM" id="SSF75304">
    <property type="entry name" value="Amidase signature (AS) enzymes"/>
    <property type="match status" value="1"/>
</dbReference>
<dbReference type="RefSeq" id="XP_066636795.1">
    <property type="nucleotide sequence ID" value="XM_066774228.1"/>
</dbReference>
<dbReference type="InterPro" id="IPR036928">
    <property type="entry name" value="AS_sf"/>
</dbReference>
<proteinExistence type="predicted"/>